<dbReference type="AlphaFoldDB" id="A0A6A6NDE1"/>
<dbReference type="EMBL" id="JAAGAX010000002">
    <property type="protein sequence ID" value="KAF2322529.1"/>
    <property type="molecule type" value="Genomic_DNA"/>
</dbReference>
<gene>
    <name evidence="1" type="ORF">GH714_017559</name>
</gene>
<evidence type="ECO:0000313" key="2">
    <source>
        <dbReference type="Proteomes" id="UP000467840"/>
    </source>
</evidence>
<dbReference type="Proteomes" id="UP000467840">
    <property type="component" value="Chromosome 11"/>
</dbReference>
<accession>A0A6A6NDE1</accession>
<proteinExistence type="predicted"/>
<protein>
    <submittedName>
        <fullName evidence="1">Uncharacterized protein</fullName>
    </submittedName>
</protein>
<name>A0A6A6NDE1_HEVBR</name>
<reference evidence="1 2" key="1">
    <citation type="journal article" date="2020" name="Mol. Plant">
        <title>The Chromosome-Based Rubber Tree Genome Provides New Insights into Spurge Genome Evolution and Rubber Biosynthesis.</title>
        <authorList>
            <person name="Liu J."/>
            <person name="Shi C."/>
            <person name="Shi C.C."/>
            <person name="Li W."/>
            <person name="Zhang Q.J."/>
            <person name="Zhang Y."/>
            <person name="Li K."/>
            <person name="Lu H.F."/>
            <person name="Shi C."/>
            <person name="Zhu S.T."/>
            <person name="Xiao Z.Y."/>
            <person name="Nan H."/>
            <person name="Yue Y."/>
            <person name="Zhu X.G."/>
            <person name="Wu Y."/>
            <person name="Hong X.N."/>
            <person name="Fan G.Y."/>
            <person name="Tong Y."/>
            <person name="Zhang D."/>
            <person name="Mao C.L."/>
            <person name="Liu Y.L."/>
            <person name="Hao S.J."/>
            <person name="Liu W.Q."/>
            <person name="Lv M.Q."/>
            <person name="Zhang H.B."/>
            <person name="Liu Y."/>
            <person name="Hu-Tang G.R."/>
            <person name="Wang J.P."/>
            <person name="Wang J.H."/>
            <person name="Sun Y.H."/>
            <person name="Ni S.B."/>
            <person name="Chen W.B."/>
            <person name="Zhang X.C."/>
            <person name="Jiao Y.N."/>
            <person name="Eichler E.E."/>
            <person name="Li G.H."/>
            <person name="Liu X."/>
            <person name="Gao L.Z."/>
        </authorList>
    </citation>
    <scope>NUCLEOTIDE SEQUENCE [LARGE SCALE GENOMIC DNA]</scope>
    <source>
        <strain evidence="2">cv. GT1</strain>
        <tissue evidence="1">Leaf</tissue>
    </source>
</reference>
<organism evidence="1 2">
    <name type="scientific">Hevea brasiliensis</name>
    <name type="common">Para rubber tree</name>
    <name type="synonym">Siphonia brasiliensis</name>
    <dbReference type="NCBI Taxonomy" id="3981"/>
    <lineage>
        <taxon>Eukaryota</taxon>
        <taxon>Viridiplantae</taxon>
        <taxon>Streptophyta</taxon>
        <taxon>Embryophyta</taxon>
        <taxon>Tracheophyta</taxon>
        <taxon>Spermatophyta</taxon>
        <taxon>Magnoliopsida</taxon>
        <taxon>eudicotyledons</taxon>
        <taxon>Gunneridae</taxon>
        <taxon>Pentapetalae</taxon>
        <taxon>rosids</taxon>
        <taxon>fabids</taxon>
        <taxon>Malpighiales</taxon>
        <taxon>Euphorbiaceae</taxon>
        <taxon>Crotonoideae</taxon>
        <taxon>Micrandreae</taxon>
        <taxon>Hevea</taxon>
    </lineage>
</organism>
<comment type="caution">
    <text evidence="1">The sequence shown here is derived from an EMBL/GenBank/DDBJ whole genome shotgun (WGS) entry which is preliminary data.</text>
</comment>
<sequence length="96" mass="10339">MWVCAGVSCGCRQRECRPAKESGKAMWVAGEMEMVGQTKRKVVALLSLGGRETSYLRGFGVTSIGPLDFKFGGVVVAASSSSTVAFLDSPEERLRY</sequence>
<evidence type="ECO:0000313" key="1">
    <source>
        <dbReference type="EMBL" id="KAF2322529.1"/>
    </source>
</evidence>
<keyword evidence="2" id="KW-1185">Reference proteome</keyword>